<protein>
    <recommendedName>
        <fullName evidence="3">HMG domain-containing protein</fullName>
    </recommendedName>
</protein>
<sequence length="672" mass="78108">MAKIAARSGHPGTECHHLQRTNSAQRYIPPPPLDTTSLDKMLNKGLMSKSRVEESKDLLLKACEEEVDCVFPIFWGEYGLAQTYIYFSVFTNLKDNWCQLGRTIVTFDTHSGKWHCQCRGSKPRLSCVHRCVCMWWVFQEHPSWLKDNSIASPEEIEDLEENEEDRDDDRKPSNETASAVIKMTEYLMRCKKIPENLPQELTNHIAVGRFLRTLGEHSKVYIPQNTIRKAFYHFSALRSYTYNYFCYRCGHHPPILIADSNWKVAFDLPVHLMRRPDLTNTTSQDTQVNISARWETLEKEIVATGFCDGGVLHLGCPHSVVYYQSPLWWQESARDHGDALLSFKFPPTVFISDIAGRVARHVNNRTHQKFFQPYDGRLCAPTAENISAALEKKLEVQHEWVNTLQSSMGPKIHKDKSTDRFACPHPLTGTCERYSLYDRFHEKNQKRPEERLRSIKLLPDLASVVNSASAEQINKELSTSRYFLCQLKDIHYMFALRLNFHLHNQRINNTFLQDIQKMSNKDVHLGQHGNLLIGVDEETDKEMYRRTAVKSLTEPQAEPDKVEEDLESFTVSLFPISEQNKIQTDFYEDPNQNMPWLNDNVFDVPAKQVRIYDSMRIYNSIERNDMEILKTLHPHIKLMQWVHCDQCNKWLHTDCAGIDPSTICKETPFSWM</sequence>
<dbReference type="PANTHER" id="PTHR17609:SF3">
    <property type="entry name" value="SAP DOMAIN-CONTAINING PROTEIN"/>
    <property type="match status" value="1"/>
</dbReference>
<dbReference type="PANTHER" id="PTHR17609">
    <property type="entry name" value="HMG DOMAIN-CONTAINING PROTEIN 3"/>
    <property type="match status" value="1"/>
</dbReference>
<organism evidence="1 2">
    <name type="scientific">Anabarilius grahami</name>
    <name type="common">Kanglang fish</name>
    <name type="synonym">Barilius grahami</name>
    <dbReference type="NCBI Taxonomy" id="495550"/>
    <lineage>
        <taxon>Eukaryota</taxon>
        <taxon>Metazoa</taxon>
        <taxon>Chordata</taxon>
        <taxon>Craniata</taxon>
        <taxon>Vertebrata</taxon>
        <taxon>Euteleostomi</taxon>
        <taxon>Actinopterygii</taxon>
        <taxon>Neopterygii</taxon>
        <taxon>Teleostei</taxon>
        <taxon>Ostariophysi</taxon>
        <taxon>Cypriniformes</taxon>
        <taxon>Xenocyprididae</taxon>
        <taxon>Xenocypridinae</taxon>
        <taxon>Xenocypridinae incertae sedis</taxon>
        <taxon>Anabarilius</taxon>
    </lineage>
</organism>
<dbReference type="OrthoDB" id="8948380at2759"/>
<dbReference type="Gene3D" id="3.30.40.10">
    <property type="entry name" value="Zinc/RING finger domain, C3HC4 (zinc finger)"/>
    <property type="match status" value="1"/>
</dbReference>
<comment type="caution">
    <text evidence="1">The sequence shown here is derived from an EMBL/GenBank/DDBJ whole genome shotgun (WGS) entry which is preliminary data.</text>
</comment>
<accession>A0A3N0YHT9</accession>
<evidence type="ECO:0000313" key="2">
    <source>
        <dbReference type="Proteomes" id="UP000281406"/>
    </source>
</evidence>
<evidence type="ECO:0000313" key="1">
    <source>
        <dbReference type="EMBL" id="ROL45440.1"/>
    </source>
</evidence>
<dbReference type="InterPro" id="IPR039598">
    <property type="entry name" value="HMGXB3"/>
</dbReference>
<keyword evidence="2" id="KW-1185">Reference proteome</keyword>
<evidence type="ECO:0008006" key="3">
    <source>
        <dbReference type="Google" id="ProtNLM"/>
    </source>
</evidence>
<name>A0A3N0YHT9_ANAGA</name>
<gene>
    <name evidence="1" type="ORF">DPX16_1275</name>
</gene>
<dbReference type="InterPro" id="IPR013083">
    <property type="entry name" value="Znf_RING/FYVE/PHD"/>
</dbReference>
<dbReference type="CDD" id="cd15517">
    <property type="entry name" value="PHD_TCF19_like"/>
    <property type="match status" value="1"/>
</dbReference>
<dbReference type="Proteomes" id="UP000281406">
    <property type="component" value="Unassembled WGS sequence"/>
</dbReference>
<reference evidence="1 2" key="1">
    <citation type="submission" date="2018-10" db="EMBL/GenBank/DDBJ databases">
        <title>Genome assembly for a Yunnan-Guizhou Plateau 3E fish, Anabarilius grahami (Regan), and its evolutionary and genetic applications.</title>
        <authorList>
            <person name="Jiang W."/>
        </authorList>
    </citation>
    <scope>NUCLEOTIDE SEQUENCE [LARGE SCALE GENOMIC DNA]</scope>
    <source>
        <strain evidence="1">AG-KIZ</strain>
        <tissue evidence="1">Muscle</tissue>
    </source>
</reference>
<dbReference type="EMBL" id="RJVU01042584">
    <property type="protein sequence ID" value="ROL45440.1"/>
    <property type="molecule type" value="Genomic_DNA"/>
</dbReference>
<dbReference type="AlphaFoldDB" id="A0A3N0YHT9"/>
<proteinExistence type="predicted"/>